<dbReference type="Gene3D" id="2.60.40.150">
    <property type="entry name" value="C2 domain"/>
    <property type="match status" value="5"/>
</dbReference>
<feature type="domain" description="C2" evidence="8">
    <location>
        <begin position="1245"/>
        <end position="1369"/>
    </location>
</feature>
<feature type="compositionally biased region" description="Polar residues" evidence="6">
    <location>
        <begin position="79"/>
        <end position="98"/>
    </location>
</feature>
<dbReference type="SMART" id="SM00239">
    <property type="entry name" value="C2"/>
    <property type="match status" value="5"/>
</dbReference>
<gene>
    <name evidence="10" type="ORF">EC973_003912</name>
</gene>
<dbReference type="InterPro" id="IPR052455">
    <property type="entry name" value="Tricalbin_domain"/>
</dbReference>
<dbReference type="PANTHER" id="PTHR46980">
    <property type="entry name" value="TRICALBIN-1-RELATED"/>
    <property type="match status" value="1"/>
</dbReference>
<feature type="transmembrane region" description="Helical" evidence="7">
    <location>
        <begin position="166"/>
        <end position="184"/>
    </location>
</feature>
<dbReference type="OrthoDB" id="1029639at2759"/>
<keyword evidence="2" id="KW-0813">Transport</keyword>
<evidence type="ECO:0000256" key="6">
    <source>
        <dbReference type="SAM" id="MobiDB-lite"/>
    </source>
</evidence>
<dbReference type="CDD" id="cd00030">
    <property type="entry name" value="C2"/>
    <property type="match status" value="1"/>
</dbReference>
<organism evidence="10 11">
    <name type="scientific">Apophysomyces ossiformis</name>
    <dbReference type="NCBI Taxonomy" id="679940"/>
    <lineage>
        <taxon>Eukaryota</taxon>
        <taxon>Fungi</taxon>
        <taxon>Fungi incertae sedis</taxon>
        <taxon>Mucoromycota</taxon>
        <taxon>Mucoromycotina</taxon>
        <taxon>Mucoromycetes</taxon>
        <taxon>Mucorales</taxon>
        <taxon>Mucorineae</taxon>
        <taxon>Mucoraceae</taxon>
        <taxon>Apophysomyces</taxon>
    </lineage>
</organism>
<dbReference type="InterPro" id="IPR031468">
    <property type="entry name" value="SMP_LBD"/>
</dbReference>
<evidence type="ECO:0000313" key="10">
    <source>
        <dbReference type="EMBL" id="KAF7721951.1"/>
    </source>
</evidence>
<keyword evidence="5 7" id="KW-0472">Membrane</keyword>
<keyword evidence="7" id="KW-1133">Transmembrane helix</keyword>
<dbReference type="GO" id="GO:0016020">
    <property type="term" value="C:membrane"/>
    <property type="evidence" value="ECO:0007669"/>
    <property type="project" value="UniProtKB-SubCell"/>
</dbReference>
<dbReference type="Pfam" id="PF25669">
    <property type="entry name" value="SMP_MUG190-like"/>
    <property type="match status" value="2"/>
</dbReference>
<evidence type="ECO:0008006" key="12">
    <source>
        <dbReference type="Google" id="ProtNLM"/>
    </source>
</evidence>
<dbReference type="PANTHER" id="PTHR46980:SF2">
    <property type="entry name" value="TRICALBIN-1-RELATED"/>
    <property type="match status" value="1"/>
</dbReference>
<dbReference type="InterPro" id="IPR056910">
    <property type="entry name" value="TCB1-3_C2"/>
</dbReference>
<evidence type="ECO:0000256" key="4">
    <source>
        <dbReference type="ARBA" id="ARBA00023121"/>
    </source>
</evidence>
<keyword evidence="3" id="KW-0445">Lipid transport</keyword>
<dbReference type="SUPFAM" id="SSF49562">
    <property type="entry name" value="C2 domain (Calcium/lipid-binding domain, CaLB)"/>
    <property type="match status" value="5"/>
</dbReference>
<dbReference type="Pfam" id="PF00168">
    <property type="entry name" value="C2"/>
    <property type="match status" value="5"/>
</dbReference>
<feature type="domain" description="SMP-LTD" evidence="9">
    <location>
        <begin position="231"/>
        <end position="440"/>
    </location>
</feature>
<keyword evidence="7" id="KW-0812">Transmembrane</keyword>
<dbReference type="Proteomes" id="UP000605846">
    <property type="component" value="Unassembled WGS sequence"/>
</dbReference>
<evidence type="ECO:0000259" key="8">
    <source>
        <dbReference type="PROSITE" id="PS50004"/>
    </source>
</evidence>
<dbReference type="Pfam" id="PF24920">
    <property type="entry name" value="C2_TCB1"/>
    <property type="match status" value="1"/>
</dbReference>
<evidence type="ECO:0000313" key="11">
    <source>
        <dbReference type="Proteomes" id="UP000605846"/>
    </source>
</evidence>
<protein>
    <recommendedName>
        <fullName evidence="12">C2 domain-containing protein</fullName>
    </recommendedName>
</protein>
<dbReference type="GO" id="GO:0006869">
    <property type="term" value="P:lipid transport"/>
    <property type="evidence" value="ECO:0007669"/>
    <property type="project" value="UniProtKB-KW"/>
</dbReference>
<dbReference type="GO" id="GO:0008289">
    <property type="term" value="F:lipid binding"/>
    <property type="evidence" value="ECO:0007669"/>
    <property type="project" value="UniProtKB-KW"/>
</dbReference>
<name>A0A8H7BLZ8_9FUNG</name>
<feature type="domain" description="C2" evidence="8">
    <location>
        <begin position="1040"/>
        <end position="1159"/>
    </location>
</feature>
<feature type="domain" description="C2" evidence="8">
    <location>
        <begin position="443"/>
        <end position="552"/>
    </location>
</feature>
<keyword evidence="4" id="KW-0446">Lipid-binding</keyword>
<sequence>MSYQTERIVEEDKAPYASSMDDYEDNVSSEALPEIPKNIIPDFRNLSNRAGLQTELGTSDASEIIQALTNAQRKPIPQPVQTGRQLKRSSTARSQLRTPKSPKTPKLASQAEAIPPSSGGIPDWFRTGWTAFSTKTNPGGPLPYKATKKEANPFEHLISELFYSEWWSSTGVIFVVGIIFWQLARMGGGVVTFLVASLFVATYYQLAAFRFERNSRDDIVRELAKLRIETDTEPVEWLNGMVENFWLIFEPVLSAYVIENIDTYLVDYLPGFLDSVRLTTFTLGTKPFKIESVKTLHDTNEDTVCMDWTVSFIPNDTSEMTKKQIERKINPKVVLNIRLGKGMVAAGMPVLVEDMSFRGQMRIKLKFMSKYPHVKMVEACFMDKPQFDYVLKPIGGETFGFDVNNASIYIPGLQSFVRDQVHTILGPMMYYPNTFAFDVEKFFAGELDITQANGVLAVTVYSASSISSGDGSLSPYIRFFLDKAQELGRTSVRENTLEPIWNETHFLLLNNLNSILTFELRNYNTATKDKRIARAHFDLADLTEEEEYELRGLDLVMQRHGKPVTDLKADMRYLPVSKPTTREDGSIEPAAESNSGVLRFTVHECHNLGSNKLCPYARVIINGAEKIKTPVFKYNANPKFERPGEVVVLDKTEVFVRVEIKDSVSFAEDRVIGVWTSYLVDMMEAQQKNEYWWDLQADQKSGARIRLSVQWKPVVMTGLTQGMGGHGYYSPPVGVVKFSFWEARDLRNVEAVNKSDPYVRVMSGLQMRAKTEVVDNNLNPEWGEVHYVPVHSIREDLVLEVMDWNAKTKDRSLGYTVLRMKELIRQRVGDQEENPDKWFEPLGVKVDRWAPLKSVDRRSPTKGELRYTAEFFPTLAVPQMRDEDEDGDEELPVHDLHGVPIKYTPDDLVDLSVYNSGVLTVRIHEVKLAKLSHVYCQLLVDSLSPQFRTTKAKGKTLAFNEAGDAFVKEADFSRVAIEVKPANTNEKDDSKVGHWVDTVSSIIRHIQRNERENKEKTEDGDWYELLGTDDPGWIRLSFSYTPLINFNLNPDESLDNQGNLTVTLLNAKNVKAADKSGTSDPYVVFTVNGERVHTSQVVKKTLSPQWQNEQFIVPIPSRVTASFRIEVFDWNQFQGHDPIGSGGISIRGDCVQSFVARDVLIPLDGVSGVSGSVRVRLLWQPQLLVRKKTHTSMLASTTRIFTKTTINAKTTATFDYSKMPQTSRSTSMIPSSSSRVKTVISNHSRTSSVAESVTESTVKRNNGGMDGSIMVRLIEARGLHGVDKGGTSDPYVRVKIGRQLIHKTKFVKKSLNPVWQEYFQYNVSSQPTILDIKIKDHNMFSHDVDLCEGQWDLWDLINPPEETKIDKWLPLTPDGSGEIRITINFTAGKRGVRG</sequence>
<dbReference type="PROSITE" id="PS50004">
    <property type="entry name" value="C2"/>
    <property type="match status" value="5"/>
</dbReference>
<evidence type="ECO:0000256" key="7">
    <source>
        <dbReference type="SAM" id="Phobius"/>
    </source>
</evidence>
<dbReference type="PROSITE" id="PS51847">
    <property type="entry name" value="SMP"/>
    <property type="match status" value="1"/>
</dbReference>
<comment type="caution">
    <text evidence="10">The sequence shown here is derived from an EMBL/GenBank/DDBJ whole genome shotgun (WGS) entry which is preliminary data.</text>
</comment>
<proteinExistence type="predicted"/>
<comment type="subcellular location">
    <subcellularLocation>
        <location evidence="1">Membrane</location>
    </subcellularLocation>
</comment>
<reference evidence="10" key="1">
    <citation type="submission" date="2020-01" db="EMBL/GenBank/DDBJ databases">
        <title>Genome Sequencing of Three Apophysomyces-Like Fungal Strains Confirms a Novel Fungal Genus in the Mucoromycota with divergent Burkholderia-like Endosymbiotic Bacteria.</title>
        <authorList>
            <person name="Stajich J.E."/>
            <person name="Macias A.M."/>
            <person name="Carter-House D."/>
            <person name="Lovett B."/>
            <person name="Kasson L.R."/>
            <person name="Berry K."/>
            <person name="Grigoriev I."/>
            <person name="Chang Y."/>
            <person name="Spatafora J."/>
            <person name="Kasson M.T."/>
        </authorList>
    </citation>
    <scope>NUCLEOTIDE SEQUENCE</scope>
    <source>
        <strain evidence="10">NRRL A-21654</strain>
    </source>
</reference>
<evidence type="ECO:0000259" key="9">
    <source>
        <dbReference type="PROSITE" id="PS51847"/>
    </source>
</evidence>
<feature type="region of interest" description="Disordered" evidence="6">
    <location>
        <begin position="70"/>
        <end position="114"/>
    </location>
</feature>
<evidence type="ECO:0000256" key="5">
    <source>
        <dbReference type="ARBA" id="ARBA00023136"/>
    </source>
</evidence>
<keyword evidence="11" id="KW-1185">Reference proteome</keyword>
<feature type="region of interest" description="Disordered" evidence="6">
    <location>
        <begin position="1"/>
        <end position="30"/>
    </location>
</feature>
<dbReference type="CDD" id="cd21678">
    <property type="entry name" value="SMP_TCB"/>
    <property type="match status" value="1"/>
</dbReference>
<dbReference type="InterPro" id="IPR035892">
    <property type="entry name" value="C2_domain_sf"/>
</dbReference>
<accession>A0A8H7BLZ8</accession>
<feature type="domain" description="C2" evidence="8">
    <location>
        <begin position="711"/>
        <end position="833"/>
    </location>
</feature>
<feature type="transmembrane region" description="Helical" evidence="7">
    <location>
        <begin position="190"/>
        <end position="211"/>
    </location>
</feature>
<dbReference type="InterPro" id="IPR000008">
    <property type="entry name" value="C2_dom"/>
</dbReference>
<evidence type="ECO:0000256" key="1">
    <source>
        <dbReference type="ARBA" id="ARBA00004370"/>
    </source>
</evidence>
<feature type="domain" description="C2" evidence="8">
    <location>
        <begin position="579"/>
        <end position="693"/>
    </location>
</feature>
<evidence type="ECO:0000256" key="3">
    <source>
        <dbReference type="ARBA" id="ARBA00023055"/>
    </source>
</evidence>
<evidence type="ECO:0000256" key="2">
    <source>
        <dbReference type="ARBA" id="ARBA00022448"/>
    </source>
</evidence>
<dbReference type="EMBL" id="JABAYA010000223">
    <property type="protein sequence ID" value="KAF7721951.1"/>
    <property type="molecule type" value="Genomic_DNA"/>
</dbReference>